<accession>A0A813LM34</accession>
<evidence type="ECO:0000259" key="1">
    <source>
        <dbReference type="PROSITE" id="PS50222"/>
    </source>
</evidence>
<comment type="caution">
    <text evidence="2">The sequence shown here is derived from an EMBL/GenBank/DDBJ whole genome shotgun (WGS) entry which is preliminary data.</text>
</comment>
<dbReference type="AlphaFoldDB" id="A0A813LM34"/>
<sequence length="223" mass="25275">MAIIRDKVVEAFQSWDAEGHGVIGRTQLVRIIRRLTPGVNETELEALFSAAGLDADSCVKYNDFIDWLWAESGLTEDELRSEAARERGLWESALEAARIKAAETWPPDRVAKYFDEVEARLLAEDYIQHVKREMFIQADQDHDGKVGFHEAKALINKSLRCAADLVHAPRPTQDDVRDAFDAHDTLVEGRGRMGMDEFLNLARYLQVRVAEAMLPFSKVMKDS</sequence>
<evidence type="ECO:0000313" key="3">
    <source>
        <dbReference type="Proteomes" id="UP000626109"/>
    </source>
</evidence>
<dbReference type="PROSITE" id="PS50222">
    <property type="entry name" value="EF_HAND_2"/>
    <property type="match status" value="1"/>
</dbReference>
<dbReference type="InterPro" id="IPR002048">
    <property type="entry name" value="EF_hand_dom"/>
</dbReference>
<dbReference type="EMBL" id="CAJNNW010036467">
    <property type="protein sequence ID" value="CAE8734648.1"/>
    <property type="molecule type" value="Genomic_DNA"/>
</dbReference>
<gene>
    <name evidence="2" type="ORF">PGLA2088_LOCUS47415</name>
</gene>
<dbReference type="SUPFAM" id="SSF47473">
    <property type="entry name" value="EF-hand"/>
    <property type="match status" value="1"/>
</dbReference>
<dbReference type="InterPro" id="IPR011992">
    <property type="entry name" value="EF-hand-dom_pair"/>
</dbReference>
<dbReference type="SMART" id="SM00054">
    <property type="entry name" value="EFh"/>
    <property type="match status" value="2"/>
</dbReference>
<dbReference type="Gene3D" id="1.10.238.10">
    <property type="entry name" value="EF-hand"/>
    <property type="match status" value="2"/>
</dbReference>
<protein>
    <recommendedName>
        <fullName evidence="1">EF-hand domain-containing protein</fullName>
    </recommendedName>
</protein>
<feature type="domain" description="EF-hand" evidence="1">
    <location>
        <begin position="126"/>
        <end position="161"/>
    </location>
</feature>
<dbReference type="GO" id="GO:0005509">
    <property type="term" value="F:calcium ion binding"/>
    <property type="evidence" value="ECO:0007669"/>
    <property type="project" value="InterPro"/>
</dbReference>
<organism evidence="2 3">
    <name type="scientific">Polarella glacialis</name>
    <name type="common">Dinoflagellate</name>
    <dbReference type="NCBI Taxonomy" id="89957"/>
    <lineage>
        <taxon>Eukaryota</taxon>
        <taxon>Sar</taxon>
        <taxon>Alveolata</taxon>
        <taxon>Dinophyceae</taxon>
        <taxon>Suessiales</taxon>
        <taxon>Suessiaceae</taxon>
        <taxon>Polarella</taxon>
    </lineage>
</organism>
<evidence type="ECO:0000313" key="2">
    <source>
        <dbReference type="EMBL" id="CAE8734648.1"/>
    </source>
</evidence>
<name>A0A813LM34_POLGL</name>
<dbReference type="Proteomes" id="UP000626109">
    <property type="component" value="Unassembled WGS sequence"/>
</dbReference>
<reference evidence="2" key="1">
    <citation type="submission" date="2021-02" db="EMBL/GenBank/DDBJ databases">
        <authorList>
            <person name="Dougan E. K."/>
            <person name="Rhodes N."/>
            <person name="Thang M."/>
            <person name="Chan C."/>
        </authorList>
    </citation>
    <scope>NUCLEOTIDE SEQUENCE</scope>
</reference>
<proteinExistence type="predicted"/>
<dbReference type="Pfam" id="PF13833">
    <property type="entry name" value="EF-hand_8"/>
    <property type="match status" value="1"/>
</dbReference>